<accession>A0A8K1C3L7</accession>
<name>A0A8K1C3L7_PYTOL</name>
<dbReference type="EMBL" id="SPLM01000147">
    <property type="protein sequence ID" value="TMW55733.1"/>
    <property type="molecule type" value="Genomic_DNA"/>
</dbReference>
<protein>
    <submittedName>
        <fullName evidence="2">Uncharacterized protein</fullName>
    </submittedName>
</protein>
<evidence type="ECO:0000313" key="2">
    <source>
        <dbReference type="EMBL" id="TMW55733.1"/>
    </source>
</evidence>
<keyword evidence="3" id="KW-1185">Reference proteome</keyword>
<proteinExistence type="predicted"/>
<feature type="compositionally biased region" description="Basic residues" evidence="1">
    <location>
        <begin position="72"/>
        <end position="81"/>
    </location>
</feature>
<feature type="region of interest" description="Disordered" evidence="1">
    <location>
        <begin position="165"/>
        <end position="191"/>
    </location>
</feature>
<sequence>MVANASVFFNGDGDLFSELLPAGVTLENKCRYKTGKCTNVRSSKRNGEPHQLCMHHRDKANKIQRKFDRQKRQIARMRKVPGGRPRSGSNSPRSVGSSAFPGSTASLIEGRTASFASLSTHDVEFYSDSDSSRFSTDSESSVVLDQVWDDLPASTHEMLGLTAEPVSSSSSMGLPTGVQVNPSPHSGASSELSSDEIDFLYAAMLE</sequence>
<comment type="caution">
    <text evidence="2">The sequence shown here is derived from an EMBL/GenBank/DDBJ whole genome shotgun (WGS) entry which is preliminary data.</text>
</comment>
<feature type="region of interest" description="Disordered" evidence="1">
    <location>
        <begin position="64"/>
        <end position="103"/>
    </location>
</feature>
<dbReference type="Proteomes" id="UP000794436">
    <property type="component" value="Unassembled WGS sequence"/>
</dbReference>
<feature type="compositionally biased region" description="Low complexity" evidence="1">
    <location>
        <begin position="82"/>
        <end position="98"/>
    </location>
</feature>
<dbReference type="AlphaFoldDB" id="A0A8K1C3L7"/>
<reference evidence="2" key="1">
    <citation type="submission" date="2019-03" db="EMBL/GenBank/DDBJ databases">
        <title>Long read genome sequence of the mycoparasitic Pythium oligandrum ATCC 38472 isolated from sugarbeet rhizosphere.</title>
        <authorList>
            <person name="Gaulin E."/>
        </authorList>
    </citation>
    <scope>NUCLEOTIDE SEQUENCE</scope>
    <source>
        <strain evidence="2">ATCC 38472_TT</strain>
    </source>
</reference>
<evidence type="ECO:0000256" key="1">
    <source>
        <dbReference type="SAM" id="MobiDB-lite"/>
    </source>
</evidence>
<organism evidence="2 3">
    <name type="scientific">Pythium oligandrum</name>
    <name type="common">Mycoparasitic fungus</name>
    <dbReference type="NCBI Taxonomy" id="41045"/>
    <lineage>
        <taxon>Eukaryota</taxon>
        <taxon>Sar</taxon>
        <taxon>Stramenopiles</taxon>
        <taxon>Oomycota</taxon>
        <taxon>Peronosporomycetes</taxon>
        <taxon>Pythiales</taxon>
        <taxon>Pythiaceae</taxon>
        <taxon>Pythium</taxon>
    </lineage>
</organism>
<dbReference type="OrthoDB" id="61150at2759"/>
<evidence type="ECO:0000313" key="3">
    <source>
        <dbReference type="Proteomes" id="UP000794436"/>
    </source>
</evidence>
<gene>
    <name evidence="2" type="ORF">Poli38472_010615</name>
</gene>